<feature type="region of interest" description="Disordered" evidence="1">
    <location>
        <begin position="44"/>
        <end position="103"/>
    </location>
</feature>
<evidence type="ECO:0000313" key="2">
    <source>
        <dbReference type="EMBL" id="KAL2529356.1"/>
    </source>
</evidence>
<accession>A0ABD1UWP8</accession>
<gene>
    <name evidence="2" type="ORF">Fot_21957</name>
</gene>
<evidence type="ECO:0000313" key="3">
    <source>
        <dbReference type="Proteomes" id="UP001604277"/>
    </source>
</evidence>
<comment type="caution">
    <text evidence="2">The sequence shown here is derived from an EMBL/GenBank/DDBJ whole genome shotgun (WGS) entry which is preliminary data.</text>
</comment>
<feature type="compositionally biased region" description="Basic and acidic residues" evidence="1">
    <location>
        <begin position="88"/>
        <end position="103"/>
    </location>
</feature>
<dbReference type="AlphaFoldDB" id="A0ABD1UWP8"/>
<organism evidence="2 3">
    <name type="scientific">Forsythia ovata</name>
    <dbReference type="NCBI Taxonomy" id="205694"/>
    <lineage>
        <taxon>Eukaryota</taxon>
        <taxon>Viridiplantae</taxon>
        <taxon>Streptophyta</taxon>
        <taxon>Embryophyta</taxon>
        <taxon>Tracheophyta</taxon>
        <taxon>Spermatophyta</taxon>
        <taxon>Magnoliopsida</taxon>
        <taxon>eudicotyledons</taxon>
        <taxon>Gunneridae</taxon>
        <taxon>Pentapetalae</taxon>
        <taxon>asterids</taxon>
        <taxon>lamiids</taxon>
        <taxon>Lamiales</taxon>
        <taxon>Oleaceae</taxon>
        <taxon>Forsythieae</taxon>
        <taxon>Forsythia</taxon>
    </lineage>
</organism>
<evidence type="ECO:0000256" key="1">
    <source>
        <dbReference type="SAM" id="MobiDB-lite"/>
    </source>
</evidence>
<protein>
    <submittedName>
        <fullName evidence="2">Uncharacterized protein</fullName>
    </submittedName>
</protein>
<feature type="compositionally biased region" description="Acidic residues" evidence="1">
    <location>
        <begin position="75"/>
        <end position="87"/>
    </location>
</feature>
<proteinExistence type="predicted"/>
<reference evidence="3" key="1">
    <citation type="submission" date="2024-07" db="EMBL/GenBank/DDBJ databases">
        <title>Two chromosome-level genome assemblies of Korean endemic species Abeliophyllum distichum and Forsythia ovata (Oleaceae).</title>
        <authorList>
            <person name="Jang H."/>
        </authorList>
    </citation>
    <scope>NUCLEOTIDE SEQUENCE [LARGE SCALE GENOMIC DNA]</scope>
</reference>
<dbReference type="EMBL" id="JBFOLJ010000006">
    <property type="protein sequence ID" value="KAL2529356.1"/>
    <property type="molecule type" value="Genomic_DNA"/>
</dbReference>
<keyword evidence="3" id="KW-1185">Reference proteome</keyword>
<dbReference type="Proteomes" id="UP001604277">
    <property type="component" value="Unassembled WGS sequence"/>
</dbReference>
<name>A0ABD1UWP8_9LAMI</name>
<sequence>MRQGVFSGCCTSIFSAYDLTILVISSSVALPKNTKEHEEMIKLESSVVSGGHDVPPVSINPEMNDGPPLRRNDGDTDNESDGLDDNDLVEKISEHNLEDNDFE</sequence>